<dbReference type="AlphaFoldDB" id="A0A1W6K960"/>
<accession>A0A1W6K960</accession>
<gene>
    <name evidence="1" type="ORF">MARSALSMR5_01862</name>
</gene>
<evidence type="ECO:0000313" key="1">
    <source>
        <dbReference type="EMBL" id="ARM83940.1"/>
    </source>
</evidence>
<dbReference type="Proteomes" id="UP000193100">
    <property type="component" value="Chromosome"/>
</dbReference>
<organism evidence="1 2">
    <name type="scientific">Marinobacter salarius</name>
    <dbReference type="NCBI Taxonomy" id="1420917"/>
    <lineage>
        <taxon>Bacteria</taxon>
        <taxon>Pseudomonadati</taxon>
        <taxon>Pseudomonadota</taxon>
        <taxon>Gammaproteobacteria</taxon>
        <taxon>Pseudomonadales</taxon>
        <taxon>Marinobacteraceae</taxon>
        <taxon>Marinobacter</taxon>
    </lineage>
</organism>
<dbReference type="GeneID" id="77255822"/>
<sequence length="121" mass="14099">MNMTANQYQKQLDTDGELAIAVERAEQECREKLLNLERWHYPEKIRTWAVKWQYAGEQDVTEALYDLCHDEIVLALSRMDADPLEAVRILKECRRKAVEDVLGRMDFEAIVKAINEQECAA</sequence>
<proteinExistence type="predicted"/>
<dbReference type="RefSeq" id="WP_085680279.1">
    <property type="nucleotide sequence ID" value="NZ_CP020931.1"/>
</dbReference>
<protein>
    <submittedName>
        <fullName evidence="1">Uncharacterized protein</fullName>
    </submittedName>
</protein>
<evidence type="ECO:0000313" key="2">
    <source>
        <dbReference type="Proteomes" id="UP000193100"/>
    </source>
</evidence>
<name>A0A1W6K960_9GAMM</name>
<dbReference type="EMBL" id="CP020931">
    <property type="protein sequence ID" value="ARM83940.1"/>
    <property type="molecule type" value="Genomic_DNA"/>
</dbReference>
<reference evidence="1 2" key="1">
    <citation type="submission" date="2017-04" db="EMBL/GenBank/DDBJ databases">
        <title>Genome Sequence of Marinobacter salarius strain SMR5 Isolated from a culture of the Diatom Skeletonema marinoi.</title>
        <authorList>
            <person name="Topel M."/>
            <person name="Pinder M.I.M."/>
            <person name="Johansson O.N."/>
            <person name="Kourtchenko O."/>
            <person name="Godhe A."/>
            <person name="Clarke A.K."/>
        </authorList>
    </citation>
    <scope>NUCLEOTIDE SEQUENCE [LARGE SCALE GENOMIC DNA]</scope>
    <source>
        <strain evidence="1 2">SMR5</strain>
    </source>
</reference>